<evidence type="ECO:0000313" key="9">
    <source>
        <dbReference type="Proteomes" id="UP000559256"/>
    </source>
</evidence>
<evidence type="ECO:0000256" key="3">
    <source>
        <dbReference type="ARBA" id="ARBA00022692"/>
    </source>
</evidence>
<keyword evidence="3 6" id="KW-0812">Transmembrane</keyword>
<keyword evidence="5 6" id="KW-0472">Membrane</keyword>
<dbReference type="FunFam" id="1.20.1250.20:FF:000247">
    <property type="entry name" value="MFS general substrate transporter"/>
    <property type="match status" value="1"/>
</dbReference>
<evidence type="ECO:0000256" key="2">
    <source>
        <dbReference type="ARBA" id="ARBA00022448"/>
    </source>
</evidence>
<feature type="transmembrane region" description="Helical" evidence="6">
    <location>
        <begin position="410"/>
        <end position="430"/>
    </location>
</feature>
<keyword evidence="4 6" id="KW-1133">Transmembrane helix</keyword>
<feature type="transmembrane region" description="Helical" evidence="6">
    <location>
        <begin position="317"/>
        <end position="341"/>
    </location>
</feature>
<evidence type="ECO:0000256" key="6">
    <source>
        <dbReference type="SAM" id="Phobius"/>
    </source>
</evidence>
<dbReference type="AlphaFoldDB" id="A0A8H5LTH8"/>
<feature type="transmembrane region" description="Helical" evidence="6">
    <location>
        <begin position="474"/>
        <end position="491"/>
    </location>
</feature>
<feature type="transmembrane region" description="Helical" evidence="6">
    <location>
        <begin position="379"/>
        <end position="398"/>
    </location>
</feature>
<gene>
    <name evidence="8" type="ORF">D9758_003003</name>
</gene>
<evidence type="ECO:0000256" key="1">
    <source>
        <dbReference type="ARBA" id="ARBA00004141"/>
    </source>
</evidence>
<dbReference type="InterPro" id="IPR020846">
    <property type="entry name" value="MFS_dom"/>
</dbReference>
<name>A0A8H5LTH8_9AGAR</name>
<evidence type="ECO:0000313" key="8">
    <source>
        <dbReference type="EMBL" id="KAF5368963.1"/>
    </source>
</evidence>
<dbReference type="OrthoDB" id="1935484at2759"/>
<keyword evidence="2" id="KW-0813">Transport</keyword>
<evidence type="ECO:0000256" key="4">
    <source>
        <dbReference type="ARBA" id="ARBA00022989"/>
    </source>
</evidence>
<dbReference type="EMBL" id="JAACJM010000014">
    <property type="protein sequence ID" value="KAF5368963.1"/>
    <property type="molecule type" value="Genomic_DNA"/>
</dbReference>
<accession>A0A8H5LTH8</accession>
<feature type="domain" description="Major facilitator superfamily (MFS) profile" evidence="7">
    <location>
        <begin position="76"/>
        <end position="492"/>
    </location>
</feature>
<evidence type="ECO:0000259" key="7">
    <source>
        <dbReference type="PROSITE" id="PS50850"/>
    </source>
</evidence>
<organism evidence="8 9">
    <name type="scientific">Tetrapyrgos nigripes</name>
    <dbReference type="NCBI Taxonomy" id="182062"/>
    <lineage>
        <taxon>Eukaryota</taxon>
        <taxon>Fungi</taxon>
        <taxon>Dikarya</taxon>
        <taxon>Basidiomycota</taxon>
        <taxon>Agaricomycotina</taxon>
        <taxon>Agaricomycetes</taxon>
        <taxon>Agaricomycetidae</taxon>
        <taxon>Agaricales</taxon>
        <taxon>Marasmiineae</taxon>
        <taxon>Marasmiaceae</taxon>
        <taxon>Tetrapyrgos</taxon>
    </lineage>
</organism>
<keyword evidence="9" id="KW-1185">Reference proteome</keyword>
<feature type="transmembrane region" description="Helical" evidence="6">
    <location>
        <begin position="353"/>
        <end position="373"/>
    </location>
</feature>
<dbReference type="Pfam" id="PF07690">
    <property type="entry name" value="MFS_1"/>
    <property type="match status" value="1"/>
</dbReference>
<feature type="transmembrane region" description="Helical" evidence="6">
    <location>
        <begin position="172"/>
        <end position="193"/>
    </location>
</feature>
<comment type="caution">
    <text evidence="8">The sequence shown here is derived from an EMBL/GenBank/DDBJ whole genome shotgun (WGS) entry which is preliminary data.</text>
</comment>
<reference evidence="8 9" key="1">
    <citation type="journal article" date="2020" name="ISME J.">
        <title>Uncovering the hidden diversity of litter-decomposition mechanisms in mushroom-forming fungi.</title>
        <authorList>
            <person name="Floudas D."/>
            <person name="Bentzer J."/>
            <person name="Ahren D."/>
            <person name="Johansson T."/>
            <person name="Persson P."/>
            <person name="Tunlid A."/>
        </authorList>
    </citation>
    <scope>NUCLEOTIDE SEQUENCE [LARGE SCALE GENOMIC DNA]</scope>
    <source>
        <strain evidence="8 9">CBS 291.85</strain>
    </source>
</reference>
<dbReference type="PANTHER" id="PTHR43791:SF60">
    <property type="entry name" value="TRANSPORTER, PUTATIVE (AFU_ORTHOLOGUE AFUA_1G17160)-RELATED"/>
    <property type="match status" value="1"/>
</dbReference>
<feature type="transmembrane region" description="Helical" evidence="6">
    <location>
        <begin position="205"/>
        <end position="224"/>
    </location>
</feature>
<dbReference type="PROSITE" id="PS50850">
    <property type="entry name" value="MFS"/>
    <property type="match status" value="1"/>
</dbReference>
<feature type="transmembrane region" description="Helical" evidence="6">
    <location>
        <begin position="142"/>
        <end position="160"/>
    </location>
</feature>
<dbReference type="InterPro" id="IPR036259">
    <property type="entry name" value="MFS_trans_sf"/>
</dbReference>
<protein>
    <recommendedName>
        <fullName evidence="7">Major facilitator superfamily (MFS) profile domain-containing protein</fullName>
    </recommendedName>
</protein>
<proteinExistence type="predicted"/>
<dbReference type="FunFam" id="1.20.1250.20:FF:000106">
    <property type="entry name" value="MFS transporter, putative"/>
    <property type="match status" value="1"/>
</dbReference>
<feature type="transmembrane region" description="Helical" evidence="6">
    <location>
        <begin position="236"/>
        <end position="257"/>
    </location>
</feature>
<dbReference type="PANTHER" id="PTHR43791">
    <property type="entry name" value="PERMEASE-RELATED"/>
    <property type="match status" value="1"/>
</dbReference>
<dbReference type="GO" id="GO:0022857">
    <property type="term" value="F:transmembrane transporter activity"/>
    <property type="evidence" value="ECO:0007669"/>
    <property type="project" value="InterPro"/>
</dbReference>
<comment type="subcellular location">
    <subcellularLocation>
        <location evidence="1">Membrane</location>
        <topology evidence="1">Multi-pass membrane protein</topology>
    </subcellularLocation>
</comment>
<dbReference type="GO" id="GO:0016020">
    <property type="term" value="C:membrane"/>
    <property type="evidence" value="ECO:0007669"/>
    <property type="project" value="UniProtKB-SubCell"/>
</dbReference>
<evidence type="ECO:0000256" key="5">
    <source>
        <dbReference type="ARBA" id="ARBA00023136"/>
    </source>
</evidence>
<dbReference type="Gene3D" id="1.20.1250.20">
    <property type="entry name" value="MFS general substrate transporter like domains"/>
    <property type="match status" value="2"/>
</dbReference>
<dbReference type="InterPro" id="IPR011701">
    <property type="entry name" value="MFS"/>
</dbReference>
<sequence>MGDQSDAGVVQGKTSIDKGGLDSFSFLSNTEHVGRSNLADALAPHKTYEGRHRYDPKATWTAAEEKRIVRKTDFYLLTWICIMFFGLQLDRGNLSNALSDNLLEDLNITSDDYNNGTTIQLLGFLTSEFPVQLLTKRFGFKYVLPTMMMAWGTVSWAQAWMTSRTSFYVTRALIGVCEGGFIPGAILFATYFYTSKELSVRLAAFWSTLNIARVVSALLAAAILEMRGVLGKSGWFWLFLIEGILTCLIAFVSFLYLPHSPTKTEGIIWRKPWYTEREEVIMVNRILRDDPAKGLTALREPATWQDIQEAWKDPSMFGLYFIGLIAYIPASPVQAYLTLTLKRIGFSTFDSNLLTIPSAALQIITMLLLAYSSEYFNERAFHCFFGEFWIMPILIALVSLPDGGREWGRFSIITLVVGYPYFHPIVSAWISENSFDVKKRAITAATYNVIVQIGSLIGSQIYRKYDAPYYKQGNAVCLAISVLSLLTFPVQRQVLVYLNKRKEKKWNAMSAEEKVTYQNDQEARERDGNKRYTVLRLDSIKLGTLRSLGVMSYAEEQTIIPNPAIVATRVIKEVCDEFFEWEKHECQAVIKGLSKDALSPGAYRPVLESFSLGIDTIPGTVTRLESTDEGDYLEVSAYRDYEVYTSTVIPGVVVVERQQPSQRYYSCTPSLRSVRDLEIGKMEEIDFIPHADDPEFPIRKYLGLIRGTDSEPPAKRGTVWESEEFRDPDGEAVEMEAIRRLLYRQHLSLQQIDETQVFKRPMRARHDWGLLWIYSQRDPLVWPGAQNSNLPVLDLAIAAPAHKWKDVISYGFSRFCGNLNCVVQSCQVHEHDYSGLPVTKAKVHSTAILAEAENCGTDCVFRREYFESGGGFNDDHQPWDHEDVDLLKLILEITPDEKSCKLAVLCRKPCWEVWPHFLVSLCLWLTAMSRHLSTGPFYYQMKTLKMTLKLHQQSMMRQTSRKERALLSSLVLTRDLAVETPLAGVSSLEGFAAVAVGVLKSAAYVGRAVP</sequence>
<dbReference type="SUPFAM" id="SSF103473">
    <property type="entry name" value="MFS general substrate transporter"/>
    <property type="match status" value="1"/>
</dbReference>
<dbReference type="Proteomes" id="UP000559256">
    <property type="component" value="Unassembled WGS sequence"/>
</dbReference>